<reference evidence="2 3" key="1">
    <citation type="journal article" date="2024" name="bioRxiv">
        <title>Comparative genomics of Cryptococcus and Kwoniella reveals pathogenesis evolution and contrasting karyotype dynamics via intercentromeric recombination or chromosome fusion.</title>
        <authorList>
            <person name="Coelho M.A."/>
            <person name="David-Palma M."/>
            <person name="Shea T."/>
            <person name="Bowers K."/>
            <person name="McGinley-Smith S."/>
            <person name="Mohammad A.W."/>
            <person name="Gnirke A."/>
            <person name="Yurkov A.M."/>
            <person name="Nowrousian M."/>
            <person name="Sun S."/>
            <person name="Cuomo C.A."/>
            <person name="Heitman J."/>
        </authorList>
    </citation>
    <scope>NUCLEOTIDE SEQUENCE [LARGE SCALE GENOMIC DNA]</scope>
    <source>
        <strain evidence="2 3">CBS 13917</strain>
    </source>
</reference>
<dbReference type="PANTHER" id="PTHR38696">
    <property type="entry name" value="MEDIATOR OF RNA POLYMERASE II TRANSCRIPTION SUBUNIT 13"/>
    <property type="match status" value="1"/>
</dbReference>
<accession>A0AAW0Z2E5</accession>
<dbReference type="AlphaFoldDB" id="A0AAW0Z2E5"/>
<feature type="compositionally biased region" description="Low complexity" evidence="1">
    <location>
        <begin position="9"/>
        <end position="23"/>
    </location>
</feature>
<sequence length="279" mass="31344">MGRLSDIISTSSTNTHNNGNGHHQPPPNYQDHSKTDQYPHSTSQGPAGPPPPFPRYFACLHLGRTDRIRLIGLPQDCIPAVDEAIKRVWYPGVQTQGPYISGWEWKVSGNPWRGQGIEAIAARRLLSHILHALSAIGWDLHMSCDLSKKEWDKDTLFLHSVPPRQRYYFSISFNESDKVRIIDPPDMIVQDAFVRAVQTWPAGIQKQGEKESGCYQLKLRGTPWWTSDGAEVVHSRLLGCTILSAMESVGFELVSSVDMSMGNGDRQMDLDTWFFASKV</sequence>
<feature type="region of interest" description="Disordered" evidence="1">
    <location>
        <begin position="1"/>
        <end position="50"/>
    </location>
</feature>
<dbReference type="EMBL" id="JBCAWK010000003">
    <property type="protein sequence ID" value="KAK8864276.1"/>
    <property type="molecule type" value="Genomic_DNA"/>
</dbReference>
<dbReference type="KEGG" id="kne:92178781"/>
<evidence type="ECO:0000313" key="3">
    <source>
        <dbReference type="Proteomes" id="UP001388673"/>
    </source>
</evidence>
<organism evidence="2 3">
    <name type="scientific">Kwoniella newhampshirensis</name>
    <dbReference type="NCBI Taxonomy" id="1651941"/>
    <lineage>
        <taxon>Eukaryota</taxon>
        <taxon>Fungi</taxon>
        <taxon>Dikarya</taxon>
        <taxon>Basidiomycota</taxon>
        <taxon>Agaricomycotina</taxon>
        <taxon>Tremellomycetes</taxon>
        <taxon>Tremellales</taxon>
        <taxon>Cryptococcaceae</taxon>
        <taxon>Kwoniella</taxon>
    </lineage>
</organism>
<dbReference type="Proteomes" id="UP001388673">
    <property type="component" value="Unassembled WGS sequence"/>
</dbReference>
<comment type="caution">
    <text evidence="2">The sequence shown here is derived from an EMBL/GenBank/DDBJ whole genome shotgun (WGS) entry which is preliminary data.</text>
</comment>
<evidence type="ECO:0000313" key="2">
    <source>
        <dbReference type="EMBL" id="KAK8864276.1"/>
    </source>
</evidence>
<protein>
    <submittedName>
        <fullName evidence="2">Uncharacterized protein</fullName>
    </submittedName>
</protein>
<dbReference type="RefSeq" id="XP_066804572.1">
    <property type="nucleotide sequence ID" value="XM_066944649.1"/>
</dbReference>
<evidence type="ECO:0000256" key="1">
    <source>
        <dbReference type="SAM" id="MobiDB-lite"/>
    </source>
</evidence>
<proteinExistence type="predicted"/>
<gene>
    <name evidence="2" type="ORF">IAR55_001522</name>
</gene>
<dbReference type="GeneID" id="92178781"/>
<keyword evidence="3" id="KW-1185">Reference proteome</keyword>
<dbReference type="PANTHER" id="PTHR38696:SF1">
    <property type="entry name" value="MEDIATOR OF RNA POLYMERASE II TRANSCRIPTION SUBUNIT 13"/>
    <property type="match status" value="1"/>
</dbReference>
<name>A0AAW0Z2E5_9TREE</name>